<reference evidence="3" key="1">
    <citation type="submission" date="2015-07" db="EMBL/GenBank/DDBJ databases">
        <title>Draft Genome Sequence of Oceanobacillus picturae Heshi-B3 that Was Isolated from Fermented Rice Bran with Aging Salted Mackerel, Which Was Named Heshiko as Traditional Fermented Seafood in Japan.</title>
        <authorList>
            <person name="Akuzawa S."/>
            <person name="Nakagawa J."/>
            <person name="Kanekatsu T."/>
            <person name="Kanesaki Y."/>
            <person name="Suzuki T."/>
        </authorList>
    </citation>
    <scope>NUCLEOTIDE SEQUENCE [LARGE SCALE GENOMIC DNA]</scope>
    <source>
        <strain evidence="3">Heshi-B3</strain>
    </source>
</reference>
<evidence type="ECO:0000313" key="2">
    <source>
        <dbReference type="EMBL" id="GAQ19917.1"/>
    </source>
</evidence>
<keyword evidence="1" id="KW-0472">Membrane</keyword>
<name>A0A0U9I2H5_9BACI</name>
<gene>
    <name evidence="2" type="ORF">OPHB3_3902</name>
</gene>
<sequence length="101" mass="11150">MVLLGVLVFVATYYAQTILTKIPNLPGFPALMVICINFMTVMEVLVGQKKEEILFDKARIETLQSSLIVSSLKRFTSSTIYLISLVLIIVCLCGIFGGDCQ</sequence>
<accession>A0A0U9I2H5</accession>
<keyword evidence="1" id="KW-1133">Transmembrane helix</keyword>
<protein>
    <submittedName>
        <fullName evidence="2">Membrane protein</fullName>
    </submittedName>
</protein>
<comment type="caution">
    <text evidence="2">The sequence shown here is derived from an EMBL/GenBank/DDBJ whole genome shotgun (WGS) entry which is preliminary data.</text>
</comment>
<organism evidence="2 3">
    <name type="scientific">Oceanobacillus picturae</name>
    <dbReference type="NCBI Taxonomy" id="171693"/>
    <lineage>
        <taxon>Bacteria</taxon>
        <taxon>Bacillati</taxon>
        <taxon>Bacillota</taxon>
        <taxon>Bacilli</taxon>
        <taxon>Bacillales</taxon>
        <taxon>Bacillaceae</taxon>
        <taxon>Oceanobacillus</taxon>
    </lineage>
</organism>
<keyword evidence="1" id="KW-0812">Transmembrane</keyword>
<reference evidence="2 3" key="2">
    <citation type="journal article" date="2016" name="Genome Announc.">
        <title>Draft Genome Sequence of Oceanobacillus picturae Heshi-B3, Isolated from Fermented Rice Bran in a Traditional Japanese Seafood Dish.</title>
        <authorList>
            <person name="Akuzawa S."/>
            <person name="Nagaoka J."/>
            <person name="Kanekatsu M."/>
            <person name="Kanesaki Y."/>
            <person name="Suzuki T."/>
        </authorList>
    </citation>
    <scope>NUCLEOTIDE SEQUENCE [LARGE SCALE GENOMIC DNA]</scope>
    <source>
        <strain evidence="2 3">Heshi-B3</strain>
    </source>
</reference>
<feature type="transmembrane region" description="Helical" evidence="1">
    <location>
        <begin position="80"/>
        <end position="98"/>
    </location>
</feature>
<proteinExistence type="predicted"/>
<feature type="transmembrane region" description="Helical" evidence="1">
    <location>
        <begin position="27"/>
        <end position="47"/>
    </location>
</feature>
<dbReference type="Proteomes" id="UP000052946">
    <property type="component" value="Unassembled WGS sequence"/>
</dbReference>
<dbReference type="AlphaFoldDB" id="A0A0U9I2H5"/>
<evidence type="ECO:0000313" key="3">
    <source>
        <dbReference type="Proteomes" id="UP000052946"/>
    </source>
</evidence>
<evidence type="ECO:0000256" key="1">
    <source>
        <dbReference type="SAM" id="Phobius"/>
    </source>
</evidence>
<dbReference type="EMBL" id="BBXV01000081">
    <property type="protein sequence ID" value="GAQ19917.1"/>
    <property type="molecule type" value="Genomic_DNA"/>
</dbReference>